<comment type="caution">
    <text evidence="2">The sequence shown here is derived from an EMBL/GenBank/DDBJ whole genome shotgun (WGS) entry which is preliminary data.</text>
</comment>
<proteinExistence type="predicted"/>
<feature type="compositionally biased region" description="Basic and acidic residues" evidence="1">
    <location>
        <begin position="62"/>
        <end position="72"/>
    </location>
</feature>
<name>A0A2T0T3I7_9ACTN</name>
<accession>A0A2T0T3I7</accession>
<evidence type="ECO:0000313" key="3">
    <source>
        <dbReference type="Proteomes" id="UP000239210"/>
    </source>
</evidence>
<protein>
    <recommendedName>
        <fullName evidence="4">CsbD-like protein</fullName>
    </recommendedName>
</protein>
<feature type="region of interest" description="Disordered" evidence="1">
    <location>
        <begin position="44"/>
        <end position="72"/>
    </location>
</feature>
<dbReference type="EMBL" id="PVTG01000020">
    <property type="protein sequence ID" value="PRY40201.1"/>
    <property type="molecule type" value="Genomic_DNA"/>
</dbReference>
<organism evidence="2 3">
    <name type="scientific">Geodermatophilus tzadiensis</name>
    <dbReference type="NCBI Taxonomy" id="1137988"/>
    <lineage>
        <taxon>Bacteria</taxon>
        <taxon>Bacillati</taxon>
        <taxon>Actinomycetota</taxon>
        <taxon>Actinomycetes</taxon>
        <taxon>Geodermatophilales</taxon>
        <taxon>Geodermatophilaceae</taxon>
        <taxon>Geodermatophilus</taxon>
    </lineage>
</organism>
<keyword evidence="3" id="KW-1185">Reference proteome</keyword>
<evidence type="ECO:0008006" key="4">
    <source>
        <dbReference type="Google" id="ProtNLM"/>
    </source>
</evidence>
<dbReference type="Proteomes" id="UP000239210">
    <property type="component" value="Unassembled WGS sequence"/>
</dbReference>
<dbReference type="AlphaFoldDB" id="A0A2T0T3I7"/>
<reference evidence="2 3" key="1">
    <citation type="submission" date="2018-03" db="EMBL/GenBank/DDBJ databases">
        <title>Genomic Encyclopedia of Archaeal and Bacterial Type Strains, Phase II (KMG-II): from individual species to whole genera.</title>
        <authorList>
            <person name="Goeker M."/>
        </authorList>
    </citation>
    <scope>NUCLEOTIDE SEQUENCE [LARGE SCALE GENOMIC DNA]</scope>
    <source>
        <strain evidence="2 3">DSM 45416</strain>
    </source>
</reference>
<dbReference type="RefSeq" id="WP_106281350.1">
    <property type="nucleotide sequence ID" value="NZ_PVTG01000020.1"/>
</dbReference>
<sequence>MSFIDRAKAKAEELLGRAEEVYGQSHGDAAAQVAGEAHRLEAEVELEEERAGEAARGSGTPRRTDEDGRTVG</sequence>
<dbReference type="OrthoDB" id="5195651at2"/>
<evidence type="ECO:0000313" key="2">
    <source>
        <dbReference type="EMBL" id="PRY40201.1"/>
    </source>
</evidence>
<evidence type="ECO:0000256" key="1">
    <source>
        <dbReference type="SAM" id="MobiDB-lite"/>
    </source>
</evidence>
<gene>
    <name evidence="2" type="ORF">LY71_12042</name>
</gene>